<dbReference type="Pfam" id="PF15645">
    <property type="entry name" value="Tox-PLDMTX"/>
    <property type="match status" value="1"/>
</dbReference>
<reference evidence="2 3" key="1">
    <citation type="submission" date="2018-04" db="EMBL/GenBank/DDBJ databases">
        <title>Large scale genomics of bovine and human commensal E. coli to reveal the emerging process of EHEC.</title>
        <authorList>
            <person name="Arimizu Y."/>
            <person name="Ogura Y."/>
        </authorList>
    </citation>
    <scope>NUCLEOTIDE SEQUENCE [LARGE SCALE GENOMIC DNA]</scope>
    <source>
        <strain evidence="2 3">KK-P061</strain>
    </source>
</reference>
<feature type="domain" description="Tox-PLDMTX" evidence="1">
    <location>
        <begin position="18"/>
        <end position="114"/>
    </location>
</feature>
<dbReference type="EMBL" id="BFXY01000063">
    <property type="protein sequence ID" value="GDH40748.1"/>
    <property type="molecule type" value="Genomic_DNA"/>
</dbReference>
<name>A0A2J1C8A4_ECOLX</name>
<accession>A0A2J1C8A4</accession>
<dbReference type="Gene3D" id="3.10.670.10">
    <property type="entry name" value="Secreted effector protein ssei"/>
    <property type="match status" value="1"/>
</dbReference>
<organism evidence="2 3">
    <name type="scientific">Escherichia coli</name>
    <dbReference type="NCBI Taxonomy" id="562"/>
    <lineage>
        <taxon>Bacteria</taxon>
        <taxon>Pseudomonadati</taxon>
        <taxon>Pseudomonadota</taxon>
        <taxon>Gammaproteobacteria</taxon>
        <taxon>Enterobacterales</taxon>
        <taxon>Enterobacteriaceae</taxon>
        <taxon>Escherichia</taxon>
    </lineage>
</organism>
<comment type="caution">
    <text evidence="2">The sequence shown here is derived from an EMBL/GenBank/DDBJ whole genome shotgun (WGS) entry which is preliminary data.</text>
</comment>
<dbReference type="AlphaFoldDB" id="A0A2J1C8A4"/>
<dbReference type="InterPro" id="IPR028907">
    <property type="entry name" value="Tox-PLDMTX_dom"/>
</dbReference>
<protein>
    <submittedName>
        <fullName evidence="2">Secreted effector protein SseI</fullName>
    </submittedName>
</protein>
<evidence type="ECO:0000313" key="2">
    <source>
        <dbReference type="EMBL" id="GDH40748.1"/>
    </source>
</evidence>
<sequence>MVIDYIISDCKIQEYSRNPHGKCLICAKRVVEILTQRRIPYRVIGLLTWTGLSNLTPANHYAVVASLRGQAIIIDPTAGQFSGWGPFYGKIDDWIAGFSQYLPHRLIKGREFISVSEAESCLGSLIMGSPVDFNGIVIQNTIWHRKIMKNPAHFAAQEQKQIQASSFFPLRDLKRSYRWHCFKNKVINPVSRTCIFR</sequence>
<gene>
    <name evidence="2" type="primary">sseI</name>
    <name evidence="2" type="ORF">BvCmsKKP061_02074</name>
</gene>
<evidence type="ECO:0000259" key="1">
    <source>
        <dbReference type="Pfam" id="PF15645"/>
    </source>
</evidence>
<dbReference type="Proteomes" id="UP000303027">
    <property type="component" value="Unassembled WGS sequence"/>
</dbReference>
<proteinExistence type="predicted"/>
<dbReference type="RefSeq" id="WP_000234130.1">
    <property type="nucleotide sequence ID" value="NZ_BFKI01000075.1"/>
</dbReference>
<evidence type="ECO:0000313" key="3">
    <source>
        <dbReference type="Proteomes" id="UP000303027"/>
    </source>
</evidence>